<dbReference type="STRING" id="56193.YP76_04170"/>
<dbReference type="EMBL" id="LBIC01000001">
    <property type="protein sequence ID" value="KKW93862.1"/>
    <property type="molecule type" value="Genomic_DNA"/>
</dbReference>
<accession>A0A0M3AUI8</accession>
<reference evidence="2 3" key="1">
    <citation type="submission" date="2015-04" db="EMBL/GenBank/DDBJ databases">
        <title>Genome sequence of aromatic hydrocarbons-degrading Sphingobium chungbukense DJ77.</title>
        <authorList>
            <person name="Kim Y.-C."/>
            <person name="Chae J.-C."/>
        </authorList>
    </citation>
    <scope>NUCLEOTIDE SEQUENCE [LARGE SCALE GENOMIC DNA]</scope>
    <source>
        <strain evidence="2 3">DJ77</strain>
    </source>
</reference>
<organism evidence="2 3">
    <name type="scientific">Sphingobium chungbukense</name>
    <dbReference type="NCBI Taxonomy" id="56193"/>
    <lineage>
        <taxon>Bacteria</taxon>
        <taxon>Pseudomonadati</taxon>
        <taxon>Pseudomonadota</taxon>
        <taxon>Alphaproteobacteria</taxon>
        <taxon>Sphingomonadales</taxon>
        <taxon>Sphingomonadaceae</taxon>
        <taxon>Sphingobium</taxon>
    </lineage>
</organism>
<dbReference type="PATRIC" id="fig|56193.3.peg.855"/>
<dbReference type="Proteomes" id="UP000033874">
    <property type="component" value="Unassembled WGS sequence"/>
</dbReference>
<dbReference type="AlphaFoldDB" id="A0A0M3AUI8"/>
<keyword evidence="3" id="KW-1185">Reference proteome</keyword>
<name>A0A0M3AUI8_9SPHN</name>
<proteinExistence type="predicted"/>
<sequence>MRKILFAILAMALANPALANGPIFSNTGGVGSATSTLSGTPREPAGGTFSINGSTGKASVNLLNVKPGAAPSSPVNGDLWTTSNGLYARINGVNRGPFISKEAAAVDLYVDAVAGVDSDTCGTGTGAAACKTIPQVTKNLCVNYNHTVLPTIHGVAGQTYTQGLAFTGGLLSTATPFCSGIANVAFDGHGSTISTTNDWAVKVYYAPIAVELHNVTLQASGTVGAPILVRGTGFIGIKEGVTLGAAAPGFPLIWAYGGAQVVTCPTSLCPSNTALNITGGGLAAFLAQNSGGIQIEGLSVNITGAPAFTLGFAAALDNGTIDFVAAPITGAINGPQFNAKLGGVINTTGQTGGYSTCSNNYLPGSTCGRMENSGIISHPGTPSIASGSCGTGCIVQRGEFGFTIVFGTGLGFVSGTEYGPVRIRFATQTDYNWCGVTPADPSIAPSRLLIGAPAGSANGYFDLWWKANGSDPNGKAVYATCRAN</sequence>
<evidence type="ECO:0000313" key="3">
    <source>
        <dbReference type="Proteomes" id="UP000033874"/>
    </source>
</evidence>
<evidence type="ECO:0000313" key="2">
    <source>
        <dbReference type="EMBL" id="KKW93862.1"/>
    </source>
</evidence>
<dbReference type="RefSeq" id="WP_046762297.1">
    <property type="nucleotide sequence ID" value="NZ_LBIC01000001.1"/>
</dbReference>
<feature type="signal peptide" evidence="1">
    <location>
        <begin position="1"/>
        <end position="19"/>
    </location>
</feature>
<evidence type="ECO:0000256" key="1">
    <source>
        <dbReference type="SAM" id="SignalP"/>
    </source>
</evidence>
<comment type="caution">
    <text evidence="2">The sequence shown here is derived from an EMBL/GenBank/DDBJ whole genome shotgun (WGS) entry which is preliminary data.</text>
</comment>
<keyword evidence="1" id="KW-0732">Signal</keyword>
<feature type="chain" id="PRO_5005650604" evidence="1">
    <location>
        <begin position="20"/>
        <end position="484"/>
    </location>
</feature>
<protein>
    <submittedName>
        <fullName evidence="2">Uncharacterized protein</fullName>
    </submittedName>
</protein>
<gene>
    <name evidence="2" type="ORF">YP76_04170</name>
</gene>